<dbReference type="KEGG" id="soe:110789912"/>
<evidence type="ECO:0000313" key="8">
    <source>
        <dbReference type="RefSeq" id="XP_021850325.2"/>
    </source>
</evidence>
<dbReference type="InterPro" id="IPR007770">
    <property type="entry name" value="DMP"/>
</dbReference>
<dbReference type="GO" id="GO:0005737">
    <property type="term" value="C:cytoplasm"/>
    <property type="evidence" value="ECO:0007669"/>
    <property type="project" value="UniProtKB-ARBA"/>
</dbReference>
<dbReference type="GO" id="GO:0010256">
    <property type="term" value="P:endomembrane system organization"/>
    <property type="evidence" value="ECO:0000318"/>
    <property type="project" value="GO_Central"/>
</dbReference>
<reference evidence="8" key="2">
    <citation type="submission" date="2025-08" db="UniProtKB">
        <authorList>
            <consortium name="RefSeq"/>
        </authorList>
    </citation>
    <scope>IDENTIFICATION</scope>
    <source>
        <tissue evidence="8">Leaf</tissue>
    </source>
</reference>
<feature type="transmembrane region" description="Helical" evidence="6">
    <location>
        <begin position="238"/>
        <end position="258"/>
    </location>
</feature>
<evidence type="ECO:0000256" key="5">
    <source>
        <dbReference type="ARBA" id="ARBA00023136"/>
    </source>
</evidence>
<gene>
    <name evidence="8" type="primary">LOC110789912</name>
</gene>
<dbReference type="Proteomes" id="UP000813463">
    <property type="component" value="Chromosome 4"/>
</dbReference>
<dbReference type="PANTHER" id="PTHR31621">
    <property type="entry name" value="PROTEIN DMP3"/>
    <property type="match status" value="1"/>
</dbReference>
<evidence type="ECO:0000256" key="6">
    <source>
        <dbReference type="SAM" id="Phobius"/>
    </source>
</evidence>
<accession>A0A9R0IKQ4</accession>
<evidence type="ECO:0000256" key="3">
    <source>
        <dbReference type="ARBA" id="ARBA00022692"/>
    </source>
</evidence>
<comment type="similarity">
    <text evidence="2">Belongs to the plant DMP1 protein family.</text>
</comment>
<proteinExistence type="inferred from homology"/>
<sequence>MISMLSIKLVTDAPYTKSQGKTPHRNFNHPVSITKLYQLYNYIQIKPYPFHKVIKSAMVNTPESQQSTMNKLPLNGPLLGPSTPQGTGSVHKTLSSAANLANLLPTGTVLAFQALIPPFSQNGLCHPVNTYLTISLIVVFALICFLSSFTDSFMGPDGKLYYGIATRKGIYVFNGMKWEEEERENGREAKDLSKHRIRFIDFVHAFVSLAVFLVFAFSDQHVLKCFLWNSANEDWVSALLLNLPLGVGALSSFLFVLFPTNRRGIGYADMAAI</sequence>
<keyword evidence="5 6" id="KW-0472">Membrane</keyword>
<keyword evidence="3 6" id="KW-0812">Transmembrane</keyword>
<dbReference type="Pfam" id="PF05078">
    <property type="entry name" value="DUF679"/>
    <property type="match status" value="1"/>
</dbReference>
<keyword evidence="4 6" id="KW-1133">Transmembrane helix</keyword>
<dbReference type="RefSeq" id="XP_021850325.2">
    <property type="nucleotide sequence ID" value="XM_021994633.2"/>
</dbReference>
<evidence type="ECO:0000313" key="7">
    <source>
        <dbReference type="Proteomes" id="UP000813463"/>
    </source>
</evidence>
<protein>
    <submittedName>
        <fullName evidence="8">Protein DMP10</fullName>
    </submittedName>
</protein>
<evidence type="ECO:0000256" key="2">
    <source>
        <dbReference type="ARBA" id="ARBA00008707"/>
    </source>
</evidence>
<reference evidence="7" key="1">
    <citation type="journal article" date="2021" name="Nat. Commun.">
        <title>Genomic analyses provide insights into spinach domestication and the genetic basis of agronomic traits.</title>
        <authorList>
            <person name="Cai X."/>
            <person name="Sun X."/>
            <person name="Xu C."/>
            <person name="Sun H."/>
            <person name="Wang X."/>
            <person name="Ge C."/>
            <person name="Zhang Z."/>
            <person name="Wang Q."/>
            <person name="Fei Z."/>
            <person name="Jiao C."/>
            <person name="Wang Q."/>
        </authorList>
    </citation>
    <scope>NUCLEOTIDE SEQUENCE [LARGE SCALE GENOMIC DNA]</scope>
    <source>
        <strain evidence="7">cv. Varoflay</strain>
    </source>
</reference>
<dbReference type="GO" id="GO:0016020">
    <property type="term" value="C:membrane"/>
    <property type="evidence" value="ECO:0007669"/>
    <property type="project" value="UniProtKB-SubCell"/>
</dbReference>
<evidence type="ECO:0000256" key="1">
    <source>
        <dbReference type="ARBA" id="ARBA00004141"/>
    </source>
</evidence>
<dbReference type="AlphaFoldDB" id="A0A9R0IKQ4"/>
<dbReference type="PANTHER" id="PTHR31621:SF5">
    <property type="entry name" value="PROTEIN DMP10"/>
    <property type="match status" value="1"/>
</dbReference>
<keyword evidence="7" id="KW-1185">Reference proteome</keyword>
<feature type="transmembrane region" description="Helical" evidence="6">
    <location>
        <begin position="128"/>
        <end position="149"/>
    </location>
</feature>
<comment type="subcellular location">
    <subcellularLocation>
        <location evidence="1">Membrane</location>
        <topology evidence="1">Multi-pass membrane protein</topology>
    </subcellularLocation>
</comment>
<organism evidence="7 8">
    <name type="scientific">Spinacia oleracea</name>
    <name type="common">Spinach</name>
    <dbReference type="NCBI Taxonomy" id="3562"/>
    <lineage>
        <taxon>Eukaryota</taxon>
        <taxon>Viridiplantae</taxon>
        <taxon>Streptophyta</taxon>
        <taxon>Embryophyta</taxon>
        <taxon>Tracheophyta</taxon>
        <taxon>Spermatophyta</taxon>
        <taxon>Magnoliopsida</taxon>
        <taxon>eudicotyledons</taxon>
        <taxon>Gunneridae</taxon>
        <taxon>Pentapetalae</taxon>
        <taxon>Caryophyllales</taxon>
        <taxon>Chenopodiaceae</taxon>
        <taxon>Chenopodioideae</taxon>
        <taxon>Anserineae</taxon>
        <taxon>Spinacia</taxon>
    </lineage>
</organism>
<dbReference type="GeneID" id="110789912"/>
<name>A0A9R0IKQ4_SPIOL</name>
<evidence type="ECO:0000256" key="4">
    <source>
        <dbReference type="ARBA" id="ARBA00022989"/>
    </source>
</evidence>
<feature type="transmembrane region" description="Helical" evidence="6">
    <location>
        <begin position="199"/>
        <end position="218"/>
    </location>
</feature>